<dbReference type="AlphaFoldDB" id="A0A1M5N787"/>
<evidence type="ECO:0000256" key="5">
    <source>
        <dbReference type="ARBA" id="ARBA00023136"/>
    </source>
</evidence>
<dbReference type="InterPro" id="IPR020846">
    <property type="entry name" value="MFS_dom"/>
</dbReference>
<feature type="transmembrane region" description="Helical" evidence="7">
    <location>
        <begin position="278"/>
        <end position="303"/>
    </location>
</feature>
<keyword evidence="2" id="KW-0813">Transport</keyword>
<dbReference type="PANTHER" id="PTHR23501:SF191">
    <property type="entry name" value="VACUOLAR BASIC AMINO ACID TRANSPORTER 4"/>
    <property type="match status" value="1"/>
</dbReference>
<evidence type="ECO:0000256" key="7">
    <source>
        <dbReference type="SAM" id="Phobius"/>
    </source>
</evidence>
<dbReference type="GO" id="GO:0012505">
    <property type="term" value="C:endomembrane system"/>
    <property type="evidence" value="ECO:0007669"/>
    <property type="project" value="UniProtKB-SubCell"/>
</dbReference>
<feature type="transmembrane region" description="Helical" evidence="7">
    <location>
        <begin position="18"/>
        <end position="39"/>
    </location>
</feature>
<dbReference type="OrthoDB" id="9800416at2"/>
<comment type="subcellular location">
    <subcellularLocation>
        <location evidence="1">Endomembrane system</location>
        <topology evidence="1">Multi-pass membrane protein</topology>
    </subcellularLocation>
</comment>
<dbReference type="InterPro" id="IPR005829">
    <property type="entry name" value="Sugar_transporter_CS"/>
</dbReference>
<dbReference type="Pfam" id="PF07690">
    <property type="entry name" value="MFS_1"/>
    <property type="match status" value="1"/>
</dbReference>
<dbReference type="RefSeq" id="WP_072900443.1">
    <property type="nucleotide sequence ID" value="NZ_FQXB01000001.1"/>
</dbReference>
<dbReference type="STRING" id="1508389.SAMN05444003_1222"/>
<evidence type="ECO:0000313" key="9">
    <source>
        <dbReference type="EMBL" id="SHG85312.1"/>
    </source>
</evidence>
<accession>A0A1M5N787</accession>
<protein>
    <recommendedName>
        <fullName evidence="6">MFS-type drug efflux transporter P55</fullName>
    </recommendedName>
</protein>
<dbReference type="SUPFAM" id="SSF103473">
    <property type="entry name" value="MFS general substrate transporter"/>
    <property type="match status" value="1"/>
</dbReference>
<feature type="transmembrane region" description="Helical" evidence="7">
    <location>
        <begin position="309"/>
        <end position="328"/>
    </location>
</feature>
<dbReference type="Proteomes" id="UP000184074">
    <property type="component" value="Unassembled WGS sequence"/>
</dbReference>
<feature type="transmembrane region" description="Helical" evidence="7">
    <location>
        <begin position="340"/>
        <end position="363"/>
    </location>
</feature>
<dbReference type="PROSITE" id="PS50850">
    <property type="entry name" value="MFS"/>
    <property type="match status" value="1"/>
</dbReference>
<feature type="transmembrane region" description="Helical" evidence="7">
    <location>
        <begin position="244"/>
        <end position="266"/>
    </location>
</feature>
<dbReference type="InterPro" id="IPR011701">
    <property type="entry name" value="MFS"/>
</dbReference>
<evidence type="ECO:0000256" key="2">
    <source>
        <dbReference type="ARBA" id="ARBA00022448"/>
    </source>
</evidence>
<keyword evidence="4 7" id="KW-1133">Transmembrane helix</keyword>
<name>A0A1M5N787_9RHOB</name>
<dbReference type="EMBL" id="FQXB01000001">
    <property type="protein sequence ID" value="SHG85312.1"/>
    <property type="molecule type" value="Genomic_DNA"/>
</dbReference>
<feature type="transmembrane region" description="Helical" evidence="7">
    <location>
        <begin position="140"/>
        <end position="162"/>
    </location>
</feature>
<dbReference type="Gene3D" id="1.20.1720.10">
    <property type="entry name" value="Multidrug resistance protein D"/>
    <property type="match status" value="1"/>
</dbReference>
<dbReference type="PANTHER" id="PTHR23501">
    <property type="entry name" value="MAJOR FACILITATOR SUPERFAMILY"/>
    <property type="match status" value="1"/>
</dbReference>
<organism evidence="9 10">
    <name type="scientific">Cognatiyoonia sediminum</name>
    <dbReference type="NCBI Taxonomy" id="1508389"/>
    <lineage>
        <taxon>Bacteria</taxon>
        <taxon>Pseudomonadati</taxon>
        <taxon>Pseudomonadota</taxon>
        <taxon>Alphaproteobacteria</taxon>
        <taxon>Rhodobacterales</taxon>
        <taxon>Paracoccaceae</taxon>
        <taxon>Cognatiyoonia</taxon>
    </lineage>
</organism>
<feature type="domain" description="Major facilitator superfamily (MFS) profile" evidence="8">
    <location>
        <begin position="17"/>
        <end position="403"/>
    </location>
</feature>
<gene>
    <name evidence="9" type="ORF">SAMN05444003_1222</name>
</gene>
<feature type="transmembrane region" description="Helical" evidence="7">
    <location>
        <begin position="83"/>
        <end position="102"/>
    </location>
</feature>
<evidence type="ECO:0000256" key="6">
    <source>
        <dbReference type="ARBA" id="ARBA00044273"/>
    </source>
</evidence>
<feature type="transmembrane region" description="Helical" evidence="7">
    <location>
        <begin position="51"/>
        <end position="71"/>
    </location>
</feature>
<evidence type="ECO:0000259" key="8">
    <source>
        <dbReference type="PROSITE" id="PS50850"/>
    </source>
</evidence>
<dbReference type="InterPro" id="IPR036259">
    <property type="entry name" value="MFS_trans_sf"/>
</dbReference>
<sequence>MNTLNPVRFLDRTSPPHILTLTLLAGISALNMSIFLPSLSGMTEYFGTSYATMQLAVSGYFLATAVIQFVIGPISDKFGRRTVVLVSLSIFILATIGAMLSTTAEMFLFFRLLQAAVATSISLSRAIVRDMFDTRKAASMIGYVTMGMALVPMVGPMIGGAIDEAFGWQAIFTFLTFAGIAVLLLCYFDLGETVRGGGMGFADQLRTYPELLKSPRFWGYTAAAAFGSGAFFALLGGASYVSATVFGLTPFWSGVALGAPAIGYAVGNGISGRFTERFGINAMALAGSIITVVGLGISLILTLSGITSAFLFFSFVTFLGLGNGLLMPNTSVGLMSVRPHLAGTASGLGAAIMITGGAVLSQLAGTLLDGGDSALPLQLVMVSTSALACISMIFVIVRARQVEG</sequence>
<keyword evidence="10" id="KW-1185">Reference proteome</keyword>
<dbReference type="PROSITE" id="PS00216">
    <property type="entry name" value="SUGAR_TRANSPORT_1"/>
    <property type="match status" value="1"/>
</dbReference>
<dbReference type="GO" id="GO:0005886">
    <property type="term" value="C:plasma membrane"/>
    <property type="evidence" value="ECO:0007669"/>
    <property type="project" value="TreeGrafter"/>
</dbReference>
<proteinExistence type="predicted"/>
<feature type="transmembrane region" description="Helical" evidence="7">
    <location>
        <begin position="375"/>
        <end position="397"/>
    </location>
</feature>
<evidence type="ECO:0000256" key="3">
    <source>
        <dbReference type="ARBA" id="ARBA00022692"/>
    </source>
</evidence>
<dbReference type="GO" id="GO:0022857">
    <property type="term" value="F:transmembrane transporter activity"/>
    <property type="evidence" value="ECO:0007669"/>
    <property type="project" value="InterPro"/>
</dbReference>
<keyword evidence="5 7" id="KW-0472">Membrane</keyword>
<evidence type="ECO:0000256" key="4">
    <source>
        <dbReference type="ARBA" id="ARBA00022989"/>
    </source>
</evidence>
<feature type="transmembrane region" description="Helical" evidence="7">
    <location>
        <begin position="168"/>
        <end position="190"/>
    </location>
</feature>
<keyword evidence="3 7" id="KW-0812">Transmembrane</keyword>
<evidence type="ECO:0000313" key="10">
    <source>
        <dbReference type="Proteomes" id="UP000184074"/>
    </source>
</evidence>
<feature type="transmembrane region" description="Helical" evidence="7">
    <location>
        <begin position="108"/>
        <end position="128"/>
    </location>
</feature>
<reference evidence="9 10" key="1">
    <citation type="submission" date="2016-11" db="EMBL/GenBank/DDBJ databases">
        <authorList>
            <person name="Jaros S."/>
            <person name="Januszkiewicz K."/>
            <person name="Wedrychowicz H."/>
        </authorList>
    </citation>
    <scope>NUCLEOTIDE SEQUENCE [LARGE SCALE GENOMIC DNA]</scope>
    <source>
        <strain evidence="9 10">DSM 28715</strain>
    </source>
</reference>
<evidence type="ECO:0000256" key="1">
    <source>
        <dbReference type="ARBA" id="ARBA00004127"/>
    </source>
</evidence>
<feature type="transmembrane region" description="Helical" evidence="7">
    <location>
        <begin position="217"/>
        <end position="238"/>
    </location>
</feature>
<dbReference type="CDD" id="cd17320">
    <property type="entry name" value="MFS_MdfA_MDR_like"/>
    <property type="match status" value="1"/>
</dbReference>